<dbReference type="SUPFAM" id="SSF53067">
    <property type="entry name" value="Actin-like ATPase domain"/>
    <property type="match status" value="1"/>
</dbReference>
<keyword evidence="1 2" id="KW-0418">Kinase</keyword>
<organism evidence="2 3">
    <name type="scientific">Alloalcanivorax profundimaris</name>
    <dbReference type="NCBI Taxonomy" id="2735259"/>
    <lineage>
        <taxon>Bacteria</taxon>
        <taxon>Pseudomonadati</taxon>
        <taxon>Pseudomonadota</taxon>
        <taxon>Gammaproteobacteria</taxon>
        <taxon>Oceanospirillales</taxon>
        <taxon>Alcanivoracaceae</taxon>
        <taxon>Alloalcanivorax</taxon>
    </lineage>
</organism>
<name>A0ABS0APC2_9GAMM</name>
<proteinExistence type="inferred from homology"/>
<gene>
    <name evidence="1 2" type="primary">anmK</name>
    <name evidence="2" type="ORF">Y5W_01088</name>
</gene>
<dbReference type="PANTHER" id="PTHR30605">
    <property type="entry name" value="ANHYDRO-N-ACETYLMURAMIC ACID KINASE"/>
    <property type="match status" value="1"/>
</dbReference>
<comment type="catalytic activity">
    <reaction evidence="1">
        <text>1,6-anhydro-N-acetyl-beta-muramate + ATP + H2O = N-acetyl-D-muramate 6-phosphate + ADP + H(+)</text>
        <dbReference type="Rhea" id="RHEA:24952"/>
        <dbReference type="ChEBI" id="CHEBI:15377"/>
        <dbReference type="ChEBI" id="CHEBI:15378"/>
        <dbReference type="ChEBI" id="CHEBI:30616"/>
        <dbReference type="ChEBI" id="CHEBI:58690"/>
        <dbReference type="ChEBI" id="CHEBI:58722"/>
        <dbReference type="ChEBI" id="CHEBI:456216"/>
        <dbReference type="EC" id="2.7.1.170"/>
    </reaction>
</comment>
<protein>
    <recommendedName>
        <fullName evidence="1">Anhydro-N-acetylmuramic acid kinase</fullName>
        <ecNumber evidence="1">2.7.1.170</ecNumber>
    </recommendedName>
    <alternativeName>
        <fullName evidence="1">AnhMurNAc kinase</fullName>
    </alternativeName>
</protein>
<accession>A0ABS0APC2</accession>
<reference evidence="2 3" key="1">
    <citation type="submission" date="2012-09" db="EMBL/GenBank/DDBJ databases">
        <title>Genome Sequence of alkane-degrading Bacterium Alcanivorax sp. 521-1.</title>
        <authorList>
            <person name="Lai Q."/>
            <person name="Shao Z."/>
        </authorList>
    </citation>
    <scope>NUCLEOTIDE SEQUENCE [LARGE SCALE GENOMIC DNA]</scope>
    <source>
        <strain evidence="2 3">521-1</strain>
    </source>
</reference>
<dbReference type="InterPro" id="IPR005338">
    <property type="entry name" value="Anhydro_N_Ac-Mur_kinase"/>
</dbReference>
<evidence type="ECO:0000313" key="2">
    <source>
        <dbReference type="EMBL" id="MBF5055794.1"/>
    </source>
</evidence>
<comment type="pathway">
    <text evidence="1">Amino-sugar metabolism; 1,6-anhydro-N-acetylmuramate degradation.</text>
</comment>
<comment type="function">
    <text evidence="1">Catalyzes the specific phosphorylation of 1,6-anhydro-N-acetylmuramic acid (anhMurNAc) with the simultaneous cleavage of the 1,6-anhydro ring, generating MurNAc-6-P. Is required for the utilization of anhMurNAc either imported from the medium or derived from its own cell wall murein, and thus plays a role in cell wall recycling.</text>
</comment>
<dbReference type="Gene3D" id="3.30.420.40">
    <property type="match status" value="2"/>
</dbReference>
<sequence length="364" mass="39034">MSSEGLFAGLMTGTSLDGVDSVLARFGEHRVELLAHHNAPLPTDLRDTLLALTRPGADEIDRAGPCHRALGRLYADAVTALLERADVAPSRVTAIGSHGQTVRHRPGTDGFSLQLGCPDTLATATGIPVIHDFRNKDMVLGGQGAPLAPRFHEHLFADPERRVAVLNLGGIANVSLLDRGTLTGGFDTGPANTLLDLWYRRHQGGAFDRDGAWAAGGQVLPDLLDALLADAYFHRPPPKSTGREYFHLDWLTPFLREAPAPRDVQATLAELTARTVADALADFAPRRLLVCGGGAHNRDLMNRLSRRLGLAVESTDVAGLAPDRVEATAFAWLAWAWWERVPGNAPAVTGARRPAVLGRLTLPG</sequence>
<dbReference type="EC" id="2.7.1.170" evidence="1"/>
<keyword evidence="3" id="KW-1185">Reference proteome</keyword>
<evidence type="ECO:0000256" key="1">
    <source>
        <dbReference type="HAMAP-Rule" id="MF_01270"/>
    </source>
</evidence>
<dbReference type="PANTHER" id="PTHR30605:SF0">
    <property type="entry name" value="ANHYDRO-N-ACETYLMURAMIC ACID KINASE"/>
    <property type="match status" value="1"/>
</dbReference>
<dbReference type="EMBL" id="ARXX01000012">
    <property type="protein sequence ID" value="MBF5055794.1"/>
    <property type="molecule type" value="Genomic_DNA"/>
</dbReference>
<dbReference type="InterPro" id="IPR043129">
    <property type="entry name" value="ATPase_NBD"/>
</dbReference>
<keyword evidence="1" id="KW-0067">ATP-binding</keyword>
<comment type="caution">
    <text evidence="2">The sequence shown here is derived from an EMBL/GenBank/DDBJ whole genome shotgun (WGS) entry which is preliminary data.</text>
</comment>
<keyword evidence="1" id="KW-0808">Transferase</keyword>
<dbReference type="GO" id="GO:0016301">
    <property type="term" value="F:kinase activity"/>
    <property type="evidence" value="ECO:0007669"/>
    <property type="project" value="UniProtKB-KW"/>
</dbReference>
<dbReference type="HAMAP" id="MF_01270">
    <property type="entry name" value="AnhMurNAc_kinase"/>
    <property type="match status" value="1"/>
</dbReference>
<keyword evidence="1" id="KW-0547">Nucleotide-binding</keyword>
<feature type="binding site" evidence="1">
    <location>
        <begin position="13"/>
        <end position="20"/>
    </location>
    <ligand>
        <name>ATP</name>
        <dbReference type="ChEBI" id="CHEBI:30616"/>
    </ligand>
</feature>
<keyword evidence="1" id="KW-0119">Carbohydrate metabolism</keyword>
<dbReference type="Pfam" id="PF03702">
    <property type="entry name" value="AnmK"/>
    <property type="match status" value="1"/>
</dbReference>
<comment type="pathway">
    <text evidence="1">Cell wall biogenesis; peptidoglycan recycling.</text>
</comment>
<evidence type="ECO:0000313" key="3">
    <source>
        <dbReference type="Proteomes" id="UP000662703"/>
    </source>
</evidence>
<dbReference type="RefSeq" id="WP_194864451.1">
    <property type="nucleotide sequence ID" value="NZ_ARXX01000012.1"/>
</dbReference>
<comment type="similarity">
    <text evidence="1">Belongs to the anhydro-N-acetylmuramic acid kinase family.</text>
</comment>
<dbReference type="Proteomes" id="UP000662703">
    <property type="component" value="Unassembled WGS sequence"/>
</dbReference>
<dbReference type="NCBIfam" id="NF007139">
    <property type="entry name" value="PRK09585.1-3"/>
    <property type="match status" value="1"/>
</dbReference>